<evidence type="ECO:0000313" key="9">
    <source>
        <dbReference type="EMBL" id="KAK1424729.1"/>
    </source>
</evidence>
<keyword evidence="3 7" id="KW-0863">Zinc-finger</keyword>
<evidence type="ECO:0000256" key="3">
    <source>
        <dbReference type="ARBA" id="ARBA00022771"/>
    </source>
</evidence>
<dbReference type="InterPro" id="IPR023346">
    <property type="entry name" value="Lysozyme-like_dom_sf"/>
</dbReference>
<feature type="domain" description="SWIM-type" evidence="8">
    <location>
        <begin position="17"/>
        <end position="49"/>
    </location>
</feature>
<evidence type="ECO:0000256" key="2">
    <source>
        <dbReference type="ARBA" id="ARBA00022723"/>
    </source>
</evidence>
<dbReference type="Proteomes" id="UP001229421">
    <property type="component" value="Unassembled WGS sequence"/>
</dbReference>
<dbReference type="SMART" id="SM00575">
    <property type="entry name" value="ZnF_PMZ"/>
    <property type="match status" value="1"/>
</dbReference>
<dbReference type="InterPro" id="IPR006564">
    <property type="entry name" value="Znf_PMZ"/>
</dbReference>
<dbReference type="GO" id="GO:0016998">
    <property type="term" value="P:cell wall macromolecule catabolic process"/>
    <property type="evidence" value="ECO:0007669"/>
    <property type="project" value="InterPro"/>
</dbReference>
<dbReference type="SUPFAM" id="SSF53955">
    <property type="entry name" value="Lysozyme-like"/>
    <property type="match status" value="1"/>
</dbReference>
<dbReference type="GO" id="GO:0004568">
    <property type="term" value="F:chitinase activity"/>
    <property type="evidence" value="ECO:0007669"/>
    <property type="project" value="InterPro"/>
</dbReference>
<dbReference type="GO" id="GO:0006952">
    <property type="term" value="P:defense response"/>
    <property type="evidence" value="ECO:0007669"/>
    <property type="project" value="UniProtKB-KW"/>
</dbReference>
<dbReference type="Gene3D" id="1.10.530.10">
    <property type="match status" value="1"/>
</dbReference>
<dbReference type="Pfam" id="PF04434">
    <property type="entry name" value="SWIM"/>
    <property type="match status" value="1"/>
</dbReference>
<dbReference type="PANTHER" id="PTHR22595">
    <property type="entry name" value="CHITINASE-RELATED"/>
    <property type="match status" value="1"/>
</dbReference>
<dbReference type="PROSITE" id="PS50966">
    <property type="entry name" value="ZF_SWIM"/>
    <property type="match status" value="1"/>
</dbReference>
<comment type="caution">
    <text evidence="9">The sequence shown here is derived from an EMBL/GenBank/DDBJ whole genome shotgun (WGS) entry which is preliminary data.</text>
</comment>
<evidence type="ECO:0000259" key="8">
    <source>
        <dbReference type="PROSITE" id="PS50966"/>
    </source>
</evidence>
<dbReference type="InterPro" id="IPR000726">
    <property type="entry name" value="Glyco_hydro_19_cat"/>
</dbReference>
<dbReference type="GO" id="GO:0008270">
    <property type="term" value="F:zinc ion binding"/>
    <property type="evidence" value="ECO:0007669"/>
    <property type="project" value="UniProtKB-KW"/>
</dbReference>
<dbReference type="CDD" id="cd00325">
    <property type="entry name" value="chitinase_GH19"/>
    <property type="match status" value="1"/>
</dbReference>
<evidence type="ECO:0000256" key="7">
    <source>
        <dbReference type="PROSITE-ProRule" id="PRU00325"/>
    </source>
</evidence>
<keyword evidence="2" id="KW-0479">Metal-binding</keyword>
<dbReference type="GO" id="GO:0006032">
    <property type="term" value="P:chitin catabolic process"/>
    <property type="evidence" value="ECO:0007669"/>
    <property type="project" value="UniProtKB-KW"/>
</dbReference>
<keyword evidence="4" id="KW-0611">Plant defense</keyword>
<evidence type="ECO:0000256" key="6">
    <source>
        <dbReference type="ARBA" id="ARBA00023024"/>
    </source>
</evidence>
<reference evidence="9" key="1">
    <citation type="journal article" date="2023" name="bioRxiv">
        <title>Improved chromosome-level genome assembly for marigold (Tagetes erecta).</title>
        <authorList>
            <person name="Jiang F."/>
            <person name="Yuan L."/>
            <person name="Wang S."/>
            <person name="Wang H."/>
            <person name="Xu D."/>
            <person name="Wang A."/>
            <person name="Fan W."/>
        </authorList>
    </citation>
    <scope>NUCLEOTIDE SEQUENCE</scope>
    <source>
        <strain evidence="9">WSJ</strain>
        <tissue evidence="9">Leaf</tissue>
    </source>
</reference>
<dbReference type="EMBL" id="JAUHHV010000005">
    <property type="protein sequence ID" value="KAK1424729.1"/>
    <property type="molecule type" value="Genomic_DNA"/>
</dbReference>
<keyword evidence="6" id="KW-0119">Carbohydrate metabolism</keyword>
<dbReference type="AlphaFoldDB" id="A0AAD8NXU7"/>
<evidence type="ECO:0000256" key="1">
    <source>
        <dbReference type="ARBA" id="ARBA00003102"/>
    </source>
</evidence>
<gene>
    <name evidence="9" type="ORF">QVD17_20067</name>
</gene>
<accession>A0AAD8NXU7</accession>
<organism evidence="9 10">
    <name type="scientific">Tagetes erecta</name>
    <name type="common">African marigold</name>
    <dbReference type="NCBI Taxonomy" id="13708"/>
    <lineage>
        <taxon>Eukaryota</taxon>
        <taxon>Viridiplantae</taxon>
        <taxon>Streptophyta</taxon>
        <taxon>Embryophyta</taxon>
        <taxon>Tracheophyta</taxon>
        <taxon>Spermatophyta</taxon>
        <taxon>Magnoliopsida</taxon>
        <taxon>eudicotyledons</taxon>
        <taxon>Gunneridae</taxon>
        <taxon>Pentapetalae</taxon>
        <taxon>asterids</taxon>
        <taxon>campanulids</taxon>
        <taxon>Asterales</taxon>
        <taxon>Asteraceae</taxon>
        <taxon>Asteroideae</taxon>
        <taxon>Heliantheae alliance</taxon>
        <taxon>Tageteae</taxon>
        <taxon>Tagetes</taxon>
    </lineage>
</organism>
<keyword evidence="6" id="KW-0624">Polysaccharide degradation</keyword>
<evidence type="ECO:0000256" key="4">
    <source>
        <dbReference type="ARBA" id="ARBA00022821"/>
    </source>
</evidence>
<evidence type="ECO:0000313" key="10">
    <source>
        <dbReference type="Proteomes" id="UP001229421"/>
    </source>
</evidence>
<keyword evidence="5" id="KW-0862">Zinc</keyword>
<keyword evidence="10" id="KW-1185">Reference proteome</keyword>
<comment type="function">
    <text evidence="1">Defense against chitin-containing fungal pathogens.</text>
</comment>
<protein>
    <recommendedName>
        <fullName evidence="8">SWIM-type domain-containing protein</fullName>
    </recommendedName>
</protein>
<name>A0AAD8NXU7_TARER</name>
<keyword evidence="6" id="KW-0146">Chitin degradation</keyword>
<proteinExistence type="predicted"/>
<dbReference type="InterPro" id="IPR007527">
    <property type="entry name" value="Znf_SWIM"/>
</dbReference>
<dbReference type="PROSITE" id="PS00774">
    <property type="entry name" value="CHITINASE_19_2"/>
    <property type="match status" value="1"/>
</dbReference>
<dbReference type="PANTHER" id="PTHR22595:SF194">
    <property type="entry name" value="CHITINASE FAMILY PROTEIN"/>
    <property type="match status" value="1"/>
</dbReference>
<sequence length="292" mass="32268">MAGANKYQVSGPWLDQCVVDVQTKTCSCRKWELTGIPCKHDVAVNWNMGSNAMNVGLPESWVSDVYRSCKGQGGQGDGFSGKGGQGHWNGGRAHGLGELTQQWNRRPGFADVQEVRIEVADPHEQSTFTIVAVGEASCRSRFELKKKEWFVCDLNRHVSYREVKGGSTSYCDISTVTKYPCNPKKSYHGRGPIQLAWNYNYGEAGKSLGFDGLNNPEIVARDPVVSFKTALWFWMENVHWDFASGKGFGATIKAISGNECNGKNRAGVSSRVAYYIAYCKQFGVPPGKKLRC</sequence>
<evidence type="ECO:0000256" key="5">
    <source>
        <dbReference type="ARBA" id="ARBA00022833"/>
    </source>
</evidence>
<dbReference type="Pfam" id="PF00182">
    <property type="entry name" value="Glyco_hydro_19"/>
    <property type="match status" value="1"/>
</dbReference>